<dbReference type="SUPFAM" id="SSF52540">
    <property type="entry name" value="P-loop containing nucleoside triphosphate hydrolases"/>
    <property type="match status" value="1"/>
</dbReference>
<protein>
    <submittedName>
        <fullName evidence="4">Sulfotransferase</fullName>
        <ecNumber evidence="4">2.8.2.-</ecNumber>
    </submittedName>
</protein>
<comment type="caution">
    <text evidence="4">The sequence shown here is derived from an EMBL/GenBank/DDBJ whole genome shotgun (WGS) entry which is preliminary data.</text>
</comment>
<evidence type="ECO:0000259" key="3">
    <source>
        <dbReference type="Pfam" id="PF00685"/>
    </source>
</evidence>
<dbReference type="Proteomes" id="UP001231197">
    <property type="component" value="Unassembled WGS sequence"/>
</dbReference>
<dbReference type="InterPro" id="IPR027417">
    <property type="entry name" value="P-loop_NTPase"/>
</dbReference>
<accession>A0ABT7ZUM2</accession>
<keyword evidence="5" id="KW-1185">Reference proteome</keyword>
<reference evidence="4 5" key="1">
    <citation type="journal article" date="2023" name="Int. J. Syst. Evol. Microbiol.">
        <title>Winogradskyella bathintestinalis sp. nov., isolated from the intestine of the deep-sea loosejaw dragonfish, Malacosteus niger.</title>
        <authorList>
            <person name="Uniacke-Lowe S."/>
            <person name="Johnson C.N."/>
            <person name="Stanton C."/>
            <person name="Hill C."/>
            <person name="Ross P."/>
        </authorList>
    </citation>
    <scope>NUCLEOTIDE SEQUENCE [LARGE SCALE GENOMIC DNA]</scope>
    <source>
        <strain evidence="4 5">APC 3343</strain>
    </source>
</reference>
<gene>
    <name evidence="4" type="ORF">QMA06_06830</name>
</gene>
<name>A0ABT7ZUM2_9FLAO</name>
<dbReference type="GO" id="GO:0016740">
    <property type="term" value="F:transferase activity"/>
    <property type="evidence" value="ECO:0007669"/>
    <property type="project" value="UniProtKB-KW"/>
</dbReference>
<keyword evidence="1 4" id="KW-0808">Transferase</keyword>
<evidence type="ECO:0000313" key="5">
    <source>
        <dbReference type="Proteomes" id="UP001231197"/>
    </source>
</evidence>
<dbReference type="Pfam" id="PF00685">
    <property type="entry name" value="Sulfotransfer_1"/>
    <property type="match status" value="1"/>
</dbReference>
<dbReference type="RefSeq" id="WP_290206122.1">
    <property type="nucleotide sequence ID" value="NZ_JASDDK010000002.1"/>
</dbReference>
<dbReference type="Gene3D" id="3.40.50.300">
    <property type="entry name" value="P-loop containing nucleotide triphosphate hydrolases"/>
    <property type="match status" value="1"/>
</dbReference>
<evidence type="ECO:0000256" key="1">
    <source>
        <dbReference type="ARBA" id="ARBA00022679"/>
    </source>
</evidence>
<evidence type="ECO:0000313" key="4">
    <source>
        <dbReference type="EMBL" id="MDN3492428.1"/>
    </source>
</evidence>
<organism evidence="4 5">
    <name type="scientific">Winogradskyella bathintestinalis</name>
    <dbReference type="NCBI Taxonomy" id="3035208"/>
    <lineage>
        <taxon>Bacteria</taxon>
        <taxon>Pseudomonadati</taxon>
        <taxon>Bacteroidota</taxon>
        <taxon>Flavobacteriia</taxon>
        <taxon>Flavobacteriales</taxon>
        <taxon>Flavobacteriaceae</taxon>
        <taxon>Winogradskyella</taxon>
    </lineage>
</organism>
<feature type="domain" description="Sulfotransferase" evidence="3">
    <location>
        <begin position="13"/>
        <end position="227"/>
    </location>
</feature>
<dbReference type="PANTHER" id="PTHR10605:SF56">
    <property type="entry name" value="BIFUNCTIONAL HEPARAN SULFATE N-DEACETYLASE_N-SULFOTRANSFERASE"/>
    <property type="match status" value="1"/>
</dbReference>
<evidence type="ECO:0000256" key="2">
    <source>
        <dbReference type="ARBA" id="ARBA00023180"/>
    </source>
</evidence>
<dbReference type="InterPro" id="IPR037359">
    <property type="entry name" value="NST/OST"/>
</dbReference>
<keyword evidence="2" id="KW-0325">Glycoprotein</keyword>
<dbReference type="InterPro" id="IPR000863">
    <property type="entry name" value="Sulfotransferase_dom"/>
</dbReference>
<dbReference type="PANTHER" id="PTHR10605">
    <property type="entry name" value="HEPARAN SULFATE SULFOTRANSFERASE"/>
    <property type="match status" value="1"/>
</dbReference>
<sequence length="324" mass="38007">MNNWIAKDTDLLPDFIIGGAMKSGTSTIHRILDQHPNVFIPKKEIGFFDIDNILEHSDFNFFAENKWVSQSMEQNPNTMWDWYYEKFKGKEKLIKGEDSTTYLASKIAAERISLQKKDIKLIFVLRQPSLRAYSNYYHLLRTGRATHSFEDTIRFNPFTVINRSLYKDQIENFYKFIPKSRIKIIVFEDLISNQKAVIKDLCQFLNLNFEELPKEVLNIHANKASVPKSIIRQFQKNALLRSLANAKYANDLPFKSLTEVEQRPFIVKAINKVHAKINPKLAIKPPEIHPETKRFLDTYFYNQLLGLDELIKQDVLSKWFNVKQ</sequence>
<dbReference type="EMBL" id="JASDDK010000002">
    <property type="protein sequence ID" value="MDN3492428.1"/>
    <property type="molecule type" value="Genomic_DNA"/>
</dbReference>
<dbReference type="EC" id="2.8.2.-" evidence="4"/>
<proteinExistence type="predicted"/>